<keyword evidence="1" id="KW-0479">Metal-binding</keyword>
<dbReference type="GO" id="GO:0008484">
    <property type="term" value="F:sulfuric ester hydrolase activity"/>
    <property type="evidence" value="ECO:0007669"/>
    <property type="project" value="TreeGrafter"/>
</dbReference>
<dbReference type="SUPFAM" id="SSF53649">
    <property type="entry name" value="Alkaline phosphatase-like"/>
    <property type="match status" value="1"/>
</dbReference>
<dbReference type="GO" id="GO:0005737">
    <property type="term" value="C:cytoplasm"/>
    <property type="evidence" value="ECO:0007669"/>
    <property type="project" value="TreeGrafter"/>
</dbReference>
<accession>A0A382L8G4</accession>
<evidence type="ECO:0000256" key="2">
    <source>
        <dbReference type="ARBA" id="ARBA00022801"/>
    </source>
</evidence>
<feature type="domain" description="Sulfatase N-terminal" evidence="3">
    <location>
        <begin position="44"/>
        <end position="334"/>
    </location>
</feature>
<dbReference type="GO" id="GO:0046872">
    <property type="term" value="F:metal ion binding"/>
    <property type="evidence" value="ECO:0007669"/>
    <property type="project" value="UniProtKB-KW"/>
</dbReference>
<dbReference type="Gene3D" id="3.40.720.10">
    <property type="entry name" value="Alkaline Phosphatase, subunit A"/>
    <property type="match status" value="1"/>
</dbReference>
<evidence type="ECO:0000256" key="1">
    <source>
        <dbReference type="ARBA" id="ARBA00022723"/>
    </source>
</evidence>
<dbReference type="InterPro" id="IPR017850">
    <property type="entry name" value="Alkaline_phosphatase_core_sf"/>
</dbReference>
<evidence type="ECO:0000313" key="4">
    <source>
        <dbReference type="EMBL" id="SVC32970.1"/>
    </source>
</evidence>
<gene>
    <name evidence="4" type="ORF">METZ01_LOCUS285824</name>
</gene>
<reference evidence="4" key="1">
    <citation type="submission" date="2018-05" db="EMBL/GenBank/DDBJ databases">
        <authorList>
            <person name="Lanie J.A."/>
            <person name="Ng W.-L."/>
            <person name="Kazmierczak K.M."/>
            <person name="Andrzejewski T.M."/>
            <person name="Davidsen T.M."/>
            <person name="Wayne K.J."/>
            <person name="Tettelin H."/>
            <person name="Glass J.I."/>
            <person name="Rusch D."/>
            <person name="Podicherti R."/>
            <person name="Tsui H.-C.T."/>
            <person name="Winkler M.E."/>
        </authorList>
    </citation>
    <scope>NUCLEOTIDE SEQUENCE</scope>
</reference>
<feature type="non-terminal residue" evidence="4">
    <location>
        <position position="335"/>
    </location>
</feature>
<name>A0A382L8G4_9ZZZZ</name>
<dbReference type="PANTHER" id="PTHR45953">
    <property type="entry name" value="IDURONATE 2-SULFATASE"/>
    <property type="match status" value="1"/>
</dbReference>
<sequence>VGLHSGVTPTYHLSIKQSPPLGIIVTAYQRSKLIFFKGKLTMPRNVLFILADQFRADSLGCVGHPVVKTPNLDALIAESTSFKQCFVQTAPCGPSRMSMYTSRYACSHRVLNNKVPLIDAHENMGVFLREAGCKPAQIGYHDYAIDPSILPDNDPRKTQPSYDNVQPGWDNILYHGYDSPEYFEDLRQKGYPEHLLNHDAIHKPNVPSEGPGDHLPLRYPAHYSEENCECRFVTNRAIDHINSNKKNGWVLNINYIKPHPPNICSAPYNDMYDPADMPPAKRREEELQSEHPYLSRIHQDPKLTSDRDLRETQANYWGMITELDTSLGLLFQALK</sequence>
<dbReference type="InterPro" id="IPR000917">
    <property type="entry name" value="Sulfatase_N"/>
</dbReference>
<dbReference type="PANTHER" id="PTHR45953:SF1">
    <property type="entry name" value="IDURONATE 2-SULFATASE"/>
    <property type="match status" value="1"/>
</dbReference>
<dbReference type="Pfam" id="PF00884">
    <property type="entry name" value="Sulfatase"/>
    <property type="match status" value="1"/>
</dbReference>
<keyword evidence="2" id="KW-0378">Hydrolase</keyword>
<evidence type="ECO:0000259" key="3">
    <source>
        <dbReference type="Pfam" id="PF00884"/>
    </source>
</evidence>
<protein>
    <recommendedName>
        <fullName evidence="3">Sulfatase N-terminal domain-containing protein</fullName>
    </recommendedName>
</protein>
<feature type="non-terminal residue" evidence="4">
    <location>
        <position position="1"/>
    </location>
</feature>
<organism evidence="4">
    <name type="scientific">marine metagenome</name>
    <dbReference type="NCBI Taxonomy" id="408172"/>
    <lineage>
        <taxon>unclassified sequences</taxon>
        <taxon>metagenomes</taxon>
        <taxon>ecological metagenomes</taxon>
    </lineage>
</organism>
<dbReference type="AlphaFoldDB" id="A0A382L8G4"/>
<dbReference type="EMBL" id="UINC01085431">
    <property type="protein sequence ID" value="SVC32970.1"/>
    <property type="molecule type" value="Genomic_DNA"/>
</dbReference>
<proteinExistence type="predicted"/>